<proteinExistence type="predicted"/>
<reference evidence="1 2" key="1">
    <citation type="submission" date="2024-02" db="EMBL/GenBank/DDBJ databases">
        <title>A draft genome for the cacao thread blight pathogen Marasmius crinis-equi.</title>
        <authorList>
            <person name="Cohen S.P."/>
            <person name="Baruah I.K."/>
            <person name="Amoako-Attah I."/>
            <person name="Bukari Y."/>
            <person name="Meinhardt L.W."/>
            <person name="Bailey B.A."/>
        </authorList>
    </citation>
    <scope>NUCLEOTIDE SEQUENCE [LARGE SCALE GENOMIC DNA]</scope>
    <source>
        <strain evidence="1 2">GH-76</strain>
    </source>
</reference>
<keyword evidence="2" id="KW-1185">Reference proteome</keyword>
<evidence type="ECO:0000313" key="1">
    <source>
        <dbReference type="EMBL" id="KAL0567074.1"/>
    </source>
</evidence>
<dbReference type="EMBL" id="JBAHYK010001684">
    <property type="protein sequence ID" value="KAL0567074.1"/>
    <property type="molecule type" value="Genomic_DNA"/>
</dbReference>
<protein>
    <submittedName>
        <fullName evidence="1">Uncharacterized protein</fullName>
    </submittedName>
</protein>
<name>A0ABR3EVX6_9AGAR</name>
<gene>
    <name evidence="1" type="ORF">V5O48_014926</name>
</gene>
<dbReference type="Proteomes" id="UP001465976">
    <property type="component" value="Unassembled WGS sequence"/>
</dbReference>
<comment type="caution">
    <text evidence="1">The sequence shown here is derived from an EMBL/GenBank/DDBJ whole genome shotgun (WGS) entry which is preliminary data.</text>
</comment>
<sequence length="128" mass="14492">MDNSAQSGSLYSRSTDDERTLQLTKHALDQSGEHRIGEQYQHWDLLADSALTFTFLNILSNWRFSYDFVCQSPKMLLASHRHHSRFGYPHLFSALDRQGITLGTSGLADGEGVEYSWVIKGKKAISKL</sequence>
<organism evidence="1 2">
    <name type="scientific">Marasmius crinis-equi</name>
    <dbReference type="NCBI Taxonomy" id="585013"/>
    <lineage>
        <taxon>Eukaryota</taxon>
        <taxon>Fungi</taxon>
        <taxon>Dikarya</taxon>
        <taxon>Basidiomycota</taxon>
        <taxon>Agaricomycotina</taxon>
        <taxon>Agaricomycetes</taxon>
        <taxon>Agaricomycetidae</taxon>
        <taxon>Agaricales</taxon>
        <taxon>Marasmiineae</taxon>
        <taxon>Marasmiaceae</taxon>
        <taxon>Marasmius</taxon>
    </lineage>
</organism>
<accession>A0ABR3EVX6</accession>
<evidence type="ECO:0000313" key="2">
    <source>
        <dbReference type="Proteomes" id="UP001465976"/>
    </source>
</evidence>